<keyword evidence="1" id="KW-0812">Transmembrane</keyword>
<evidence type="ECO:0000313" key="2">
    <source>
        <dbReference type="EMBL" id="KGQ05754.1"/>
    </source>
</evidence>
<dbReference type="HOGENOM" id="CLU_102629_0_0_1"/>
<proteinExistence type="predicted"/>
<evidence type="ECO:0000313" key="3">
    <source>
        <dbReference type="Proteomes" id="UP000030106"/>
    </source>
</evidence>
<dbReference type="Proteomes" id="UP000030106">
    <property type="component" value="Unassembled WGS sequence"/>
</dbReference>
<dbReference type="STRING" id="1245745.A0A0A2VYD7"/>
<accession>A0A0A2VYD7</accession>
<comment type="caution">
    <text evidence="2">The sequence shown here is derived from an EMBL/GenBank/DDBJ whole genome shotgun (WGS) entry which is preliminary data.</text>
</comment>
<feature type="transmembrane region" description="Helical" evidence="1">
    <location>
        <begin position="63"/>
        <end position="84"/>
    </location>
</feature>
<protein>
    <submittedName>
        <fullName evidence="2">Uncharacterized protein</fullName>
    </submittedName>
</protein>
<feature type="transmembrane region" description="Helical" evidence="1">
    <location>
        <begin position="34"/>
        <end position="56"/>
    </location>
</feature>
<organism evidence="2 3">
    <name type="scientific">Beauveria bassiana D1-5</name>
    <dbReference type="NCBI Taxonomy" id="1245745"/>
    <lineage>
        <taxon>Eukaryota</taxon>
        <taxon>Fungi</taxon>
        <taxon>Dikarya</taxon>
        <taxon>Ascomycota</taxon>
        <taxon>Pezizomycotina</taxon>
        <taxon>Sordariomycetes</taxon>
        <taxon>Hypocreomycetidae</taxon>
        <taxon>Hypocreales</taxon>
        <taxon>Cordycipitaceae</taxon>
        <taxon>Beauveria</taxon>
    </lineage>
</organism>
<dbReference type="OrthoDB" id="4502894at2759"/>
<gene>
    <name evidence="2" type="ORF">BBAD15_g9005</name>
</gene>
<keyword evidence="1" id="KW-0472">Membrane</keyword>
<sequence>MAEASDASSVAIDTVLYVARSLWSVRWGRHFARLARLLALPLTLVTVPLSYIVEVLRVLCAPLLYLLAFVVASAQGVLSLLVSLKPLYSFLSAAAGVGIVAGVVLGATSSVVTSYLGMQDTDEDRYQRDRDYIDSYESDEGTDYQYDLDTYQLHAAPAYQTHLRRSSDPDATPKRRVARGLLSQTIHEEDDSSDA</sequence>
<feature type="transmembrane region" description="Helical" evidence="1">
    <location>
        <begin position="90"/>
        <end position="118"/>
    </location>
</feature>
<keyword evidence="1" id="KW-1133">Transmembrane helix</keyword>
<reference evidence="2 3" key="1">
    <citation type="submission" date="2012-10" db="EMBL/GenBank/DDBJ databases">
        <title>Genome sequencing and analysis of entomopathogenic fungi Beauveria bassiana D1-5.</title>
        <authorList>
            <person name="Li Q."/>
            <person name="Wang L."/>
            <person name="Zhang Z."/>
            <person name="Wang Q."/>
            <person name="Ren J."/>
            <person name="Wang M."/>
            <person name="Xu W."/>
            <person name="Wang J."/>
            <person name="Lu Y."/>
            <person name="Du Q."/>
            <person name="Sun Z."/>
        </authorList>
    </citation>
    <scope>NUCLEOTIDE SEQUENCE [LARGE SCALE GENOMIC DNA]</scope>
    <source>
        <strain evidence="2 3">D1-5</strain>
    </source>
</reference>
<name>A0A0A2VYD7_BEABA</name>
<dbReference type="EMBL" id="ANFO01000916">
    <property type="protein sequence ID" value="KGQ05754.1"/>
    <property type="molecule type" value="Genomic_DNA"/>
</dbReference>
<dbReference type="AlphaFoldDB" id="A0A0A2VYD7"/>
<dbReference type="eggNOG" id="ENOG502SUW6">
    <property type="taxonomic scope" value="Eukaryota"/>
</dbReference>
<evidence type="ECO:0000256" key="1">
    <source>
        <dbReference type="SAM" id="Phobius"/>
    </source>
</evidence>